<feature type="chain" id="PRO_5013257832" description="Lysozyme inhibitor LprI N-terminal domain-containing protein" evidence="1">
    <location>
        <begin position="26"/>
        <end position="162"/>
    </location>
</feature>
<accession>A0A238KUV2</accession>
<gene>
    <name evidence="2" type="ORF">PEV8663_03278</name>
</gene>
<dbReference type="OrthoDB" id="7866682at2"/>
<proteinExistence type="predicted"/>
<keyword evidence="3" id="KW-1185">Reference proteome</keyword>
<dbReference type="Proteomes" id="UP000220836">
    <property type="component" value="Unassembled WGS sequence"/>
</dbReference>
<feature type="signal peptide" evidence="1">
    <location>
        <begin position="1"/>
        <end position="25"/>
    </location>
</feature>
<organism evidence="2 3">
    <name type="scientific">Pelagimonas varians</name>
    <dbReference type="NCBI Taxonomy" id="696760"/>
    <lineage>
        <taxon>Bacteria</taxon>
        <taxon>Pseudomonadati</taxon>
        <taxon>Pseudomonadota</taxon>
        <taxon>Alphaproteobacteria</taxon>
        <taxon>Rhodobacterales</taxon>
        <taxon>Roseobacteraceae</taxon>
        <taxon>Pelagimonas</taxon>
    </lineage>
</organism>
<evidence type="ECO:0000313" key="3">
    <source>
        <dbReference type="Proteomes" id="UP000220836"/>
    </source>
</evidence>
<keyword evidence="1" id="KW-0732">Signal</keyword>
<dbReference type="AlphaFoldDB" id="A0A238KUV2"/>
<name>A0A238KUV2_9RHOB</name>
<dbReference type="RefSeq" id="WP_141468139.1">
    <property type="nucleotide sequence ID" value="NZ_FXYH01000013.1"/>
</dbReference>
<dbReference type="EMBL" id="FXYH01000013">
    <property type="protein sequence ID" value="SMX46420.1"/>
    <property type="molecule type" value="Genomic_DNA"/>
</dbReference>
<evidence type="ECO:0008006" key="4">
    <source>
        <dbReference type="Google" id="ProtNLM"/>
    </source>
</evidence>
<evidence type="ECO:0000256" key="1">
    <source>
        <dbReference type="SAM" id="SignalP"/>
    </source>
</evidence>
<protein>
    <recommendedName>
        <fullName evidence="4">Lysozyme inhibitor LprI N-terminal domain-containing protein</fullName>
    </recommendedName>
</protein>
<evidence type="ECO:0000313" key="2">
    <source>
        <dbReference type="EMBL" id="SMX46420.1"/>
    </source>
</evidence>
<reference evidence="2 3" key="1">
    <citation type="submission" date="2017-05" db="EMBL/GenBank/DDBJ databases">
        <authorList>
            <person name="Song R."/>
            <person name="Chenine A.L."/>
            <person name="Ruprecht R.M."/>
        </authorList>
    </citation>
    <scope>NUCLEOTIDE SEQUENCE [LARGE SCALE GENOMIC DNA]</scope>
    <source>
        <strain evidence="2 3">CECT 8663</strain>
    </source>
</reference>
<sequence length="162" mass="17720">MNRKMAGYLAPAVMALVLTSQPVAAEVDLGKVDGCISNARDLDLSPLSCVDAAHAQCLEIHSETPNVISLCFSRAQDSWSQGIARHMDVLTEQAPAEIVTIAKIEVKYDLLASLLQCDRMDELSALQGTPEEERLMQKTRCSATASGLAFARMIWRSPMRQN</sequence>